<evidence type="ECO:0000313" key="3">
    <source>
        <dbReference type="Proteomes" id="UP001177140"/>
    </source>
</evidence>
<evidence type="ECO:0000313" key="2">
    <source>
        <dbReference type="EMBL" id="MCL7042220.1"/>
    </source>
</evidence>
<dbReference type="PANTHER" id="PTHR22891">
    <property type="entry name" value="EUKARYOTIC TRANSLATION INITIATION FACTOR 2C"/>
    <property type="match status" value="1"/>
</dbReference>
<comment type="caution">
    <text evidence="2">The sequence shown here is derived from an EMBL/GenBank/DDBJ whole genome shotgun (WGS) entry which is preliminary data.</text>
</comment>
<accession>A0AA41VJ97</accession>
<dbReference type="GO" id="GO:0003676">
    <property type="term" value="F:nucleic acid binding"/>
    <property type="evidence" value="ECO:0007669"/>
    <property type="project" value="InterPro"/>
</dbReference>
<evidence type="ECO:0000259" key="1">
    <source>
        <dbReference type="Pfam" id="PF02171"/>
    </source>
</evidence>
<reference evidence="2" key="1">
    <citation type="submission" date="2022-03" db="EMBL/GenBank/DDBJ databases">
        <title>A functionally conserved STORR gene fusion in Papaver species that diverged 16.8 million years ago.</title>
        <authorList>
            <person name="Catania T."/>
        </authorList>
    </citation>
    <scope>NUCLEOTIDE SEQUENCE</scope>
    <source>
        <strain evidence="2">S-191538</strain>
    </source>
</reference>
<keyword evidence="3" id="KW-1185">Reference proteome</keyword>
<dbReference type="Proteomes" id="UP001177140">
    <property type="component" value="Unassembled WGS sequence"/>
</dbReference>
<dbReference type="InterPro" id="IPR003165">
    <property type="entry name" value="Piwi"/>
</dbReference>
<proteinExistence type="predicted"/>
<dbReference type="AlphaFoldDB" id="A0AA41VJ97"/>
<dbReference type="Gene3D" id="3.30.420.10">
    <property type="entry name" value="Ribonuclease H-like superfamily/Ribonuclease H"/>
    <property type="match status" value="1"/>
</dbReference>
<dbReference type="EMBL" id="JAJJMA010232668">
    <property type="protein sequence ID" value="MCL7042220.1"/>
    <property type="molecule type" value="Genomic_DNA"/>
</dbReference>
<protein>
    <recommendedName>
        <fullName evidence="1">Piwi domain-containing protein</fullName>
    </recommendedName>
</protein>
<dbReference type="Pfam" id="PF02171">
    <property type="entry name" value="Piwi"/>
    <property type="match status" value="1"/>
</dbReference>
<dbReference type="InterPro" id="IPR036397">
    <property type="entry name" value="RNaseH_sf"/>
</dbReference>
<feature type="domain" description="Piwi" evidence="1">
    <location>
        <begin position="53"/>
        <end position="115"/>
    </location>
</feature>
<sequence>MSCRQSYSELNQMWSAKRNYELFDVFNENLHHRRNPANVHVDHMFAQVKTKLPGPPQFLLCILAERKSQVSMGTTRPTHPHQVLRDGIGFKINDLQELVHSLSYVYQRSTSTISVDGDIKPVSRNKNVFYTRQRSKGYFQEEEVREKSSFNI</sequence>
<name>A0AA41VJ97_PAPNU</name>
<organism evidence="2 3">
    <name type="scientific">Papaver nudicaule</name>
    <name type="common">Iceland poppy</name>
    <dbReference type="NCBI Taxonomy" id="74823"/>
    <lineage>
        <taxon>Eukaryota</taxon>
        <taxon>Viridiplantae</taxon>
        <taxon>Streptophyta</taxon>
        <taxon>Embryophyta</taxon>
        <taxon>Tracheophyta</taxon>
        <taxon>Spermatophyta</taxon>
        <taxon>Magnoliopsida</taxon>
        <taxon>Ranunculales</taxon>
        <taxon>Papaveraceae</taxon>
        <taxon>Papaveroideae</taxon>
        <taxon>Papaver</taxon>
    </lineage>
</organism>
<gene>
    <name evidence="2" type="ORF">MKW94_011815</name>
</gene>